<dbReference type="RefSeq" id="WP_194536517.1">
    <property type="nucleotide sequence ID" value="NZ_JACEFB010000001.1"/>
</dbReference>
<dbReference type="InterPro" id="IPR000811">
    <property type="entry name" value="Glyco_trans_35"/>
</dbReference>
<dbReference type="InterPro" id="IPR052182">
    <property type="entry name" value="Glycogen/Maltodextrin_Phosph"/>
</dbReference>
<dbReference type="PIRSF" id="PIRSF000460">
    <property type="entry name" value="Pprylas_GlgP"/>
    <property type="match status" value="1"/>
</dbReference>
<dbReference type="EMBL" id="JACEFB010000001">
    <property type="protein sequence ID" value="MBA2225125.1"/>
    <property type="molecule type" value="Genomic_DNA"/>
</dbReference>
<comment type="similarity">
    <text evidence="3">Belongs to the glycogen phosphorylase family.</text>
</comment>
<accession>A0A7V8VBS2</accession>
<dbReference type="InterPro" id="IPR035090">
    <property type="entry name" value="Pyridoxal_P_attach_site"/>
</dbReference>
<evidence type="ECO:0000256" key="9">
    <source>
        <dbReference type="ARBA" id="ARBA00025174"/>
    </source>
</evidence>
<organism evidence="11 12">
    <name type="scientific">Thermogemmata fonticola</name>
    <dbReference type="NCBI Taxonomy" id="2755323"/>
    <lineage>
        <taxon>Bacteria</taxon>
        <taxon>Pseudomonadati</taxon>
        <taxon>Planctomycetota</taxon>
        <taxon>Planctomycetia</taxon>
        <taxon>Gemmatales</taxon>
        <taxon>Gemmataceae</taxon>
        <taxon>Thermogemmata</taxon>
    </lineage>
</organism>
<gene>
    <name evidence="11" type="primary">glgP</name>
    <name evidence="11" type="ORF">H0921_03000</name>
</gene>
<reference evidence="11 12" key="1">
    <citation type="submission" date="2020-07" db="EMBL/GenBank/DDBJ databases">
        <title>Thermogemmata thermophila gen. nov., sp. nov., a novel moderate thermophilic planctomycete from a Kamchatka hot spring.</title>
        <authorList>
            <person name="Elcheninov A.G."/>
            <person name="Podosokorskaya O.A."/>
            <person name="Kovaleva O.L."/>
            <person name="Novikov A."/>
            <person name="Bonch-Osmolovskaya E.A."/>
            <person name="Toshchakov S.V."/>
            <person name="Kublanov I.V."/>
        </authorList>
    </citation>
    <scope>NUCLEOTIDE SEQUENCE [LARGE SCALE GENOMIC DNA]</scope>
    <source>
        <strain evidence="11 12">2918</strain>
    </source>
</reference>
<keyword evidence="12" id="KW-1185">Reference proteome</keyword>
<dbReference type="SUPFAM" id="SSF53756">
    <property type="entry name" value="UDP-Glycosyltransferase/glycogen phosphorylase"/>
    <property type="match status" value="1"/>
</dbReference>
<evidence type="ECO:0000256" key="6">
    <source>
        <dbReference type="ARBA" id="ARBA00022679"/>
    </source>
</evidence>
<dbReference type="NCBIfam" id="TIGR02094">
    <property type="entry name" value="more_P_ylases"/>
    <property type="match status" value="1"/>
</dbReference>
<evidence type="ECO:0000256" key="3">
    <source>
        <dbReference type="ARBA" id="ARBA00006047"/>
    </source>
</evidence>
<dbReference type="Gene3D" id="3.40.50.2000">
    <property type="entry name" value="Glycogen Phosphorylase B"/>
    <property type="match status" value="3"/>
</dbReference>
<evidence type="ECO:0000313" key="11">
    <source>
        <dbReference type="EMBL" id="MBA2225125.1"/>
    </source>
</evidence>
<comment type="caution">
    <text evidence="11">The sequence shown here is derived from an EMBL/GenBank/DDBJ whole genome shotgun (WGS) entry which is preliminary data.</text>
</comment>
<dbReference type="GO" id="GO:0008184">
    <property type="term" value="F:glycogen phosphorylase activity"/>
    <property type="evidence" value="ECO:0007669"/>
    <property type="project" value="InterPro"/>
</dbReference>
<evidence type="ECO:0000256" key="5">
    <source>
        <dbReference type="ARBA" id="ARBA00022676"/>
    </source>
</evidence>
<comment type="catalytic activity">
    <reaction evidence="1">
        <text>[(1-&gt;4)-alpha-D-glucosyl](n) + phosphate = [(1-&gt;4)-alpha-D-glucosyl](n-1) + alpha-D-glucose 1-phosphate</text>
        <dbReference type="Rhea" id="RHEA:41732"/>
        <dbReference type="Rhea" id="RHEA-COMP:9584"/>
        <dbReference type="Rhea" id="RHEA-COMP:9586"/>
        <dbReference type="ChEBI" id="CHEBI:15444"/>
        <dbReference type="ChEBI" id="CHEBI:43474"/>
        <dbReference type="ChEBI" id="CHEBI:58601"/>
        <dbReference type="EC" id="2.4.1.1"/>
    </reaction>
</comment>
<dbReference type="Proteomes" id="UP000542342">
    <property type="component" value="Unassembled WGS sequence"/>
</dbReference>
<sequence length="594" mass="65877">MQTFPATIAYFSMEIGLDPAIPTYSGGLGILAGDTLRAAADLGIPMVGVSLVHRLGYFRQRLDAQGQQYEEPATWNPEQHLEALPPSIRVPLEERQVSVRVWRYWVQGISGWKIPVYLLDTNLEENNAWDRHLTDQLYGGDAYYRLCQEVILGVGGALILQALGHDTIVTYHMNEGHSAFLVLGLLRQLCQGELPSQWTAELHEQVRQRCVFTTHTPVPAGHDKFAADLVRRVLGEPAASLVLHLDGQPDNILNMTGLALSCSRYVNGVALRHGEVSRDMFPGYPINSITNGVHAVTWTSEPFQELYDHHFPEWRRDNLYLRYAINLPPAEILAAHSRSKQQLLQEVERRTGQRLDPAVLTLGFARRATAYKRADLLFSDLDRLRRIVRHVGPLQVLFAGKAHPQDEGGKAIIRKVFAAAQALRPDVTVLYLEDYDMTLARLLCAGSDVWLNTPLKPQEASGTSGMKAALNGVPSLSVLDGWWVEGCIEGVTGWAIGEDGQRPSDPAREAASLYDKLEYVIAPLFYKRPMAFAEVQRSAIALNGSYYNAQRMMMQYLANAYASCGAISNVICPVVPLRQDSPNCPPADSSTPTG</sequence>
<keyword evidence="5" id="KW-0328">Glycosyltransferase</keyword>
<dbReference type="GO" id="GO:0030170">
    <property type="term" value="F:pyridoxal phosphate binding"/>
    <property type="evidence" value="ECO:0007669"/>
    <property type="project" value="InterPro"/>
</dbReference>
<keyword evidence="7 10" id="KW-0663">Pyridoxal phosphate</keyword>
<dbReference type="EC" id="2.4.1.1" evidence="4"/>
<dbReference type="PANTHER" id="PTHR42655:SF1">
    <property type="entry name" value="GLYCOGEN PHOSPHORYLASE"/>
    <property type="match status" value="1"/>
</dbReference>
<dbReference type="InterPro" id="IPR011834">
    <property type="entry name" value="Agluc_phsphrylas"/>
</dbReference>
<name>A0A7V8VBS2_9BACT</name>
<protein>
    <recommendedName>
        <fullName evidence="4">glycogen phosphorylase</fullName>
        <ecNumber evidence="4">2.4.1.1</ecNumber>
    </recommendedName>
</protein>
<dbReference type="Pfam" id="PF00343">
    <property type="entry name" value="Phosphorylase"/>
    <property type="match status" value="1"/>
</dbReference>
<evidence type="ECO:0000256" key="10">
    <source>
        <dbReference type="PIRSR" id="PIRSR000460-1"/>
    </source>
</evidence>
<dbReference type="AlphaFoldDB" id="A0A7V8VBS2"/>
<dbReference type="PROSITE" id="PS00102">
    <property type="entry name" value="PHOSPHORYLASE"/>
    <property type="match status" value="1"/>
</dbReference>
<keyword evidence="8" id="KW-0119">Carbohydrate metabolism</keyword>
<proteinExistence type="inferred from homology"/>
<evidence type="ECO:0000256" key="4">
    <source>
        <dbReference type="ARBA" id="ARBA00012591"/>
    </source>
</evidence>
<evidence type="ECO:0000256" key="7">
    <source>
        <dbReference type="ARBA" id="ARBA00022898"/>
    </source>
</evidence>
<comment type="function">
    <text evidence="9">Phosphorylase is an important allosteric enzyme in carbohydrate metabolism. Enzymes from different sources differ in their regulatory mechanisms and in their natural substrates. However, all known phosphorylases share catalytic and structural properties.</text>
</comment>
<keyword evidence="6" id="KW-0808">Transferase</keyword>
<evidence type="ECO:0000313" key="12">
    <source>
        <dbReference type="Proteomes" id="UP000542342"/>
    </source>
</evidence>
<comment type="cofactor">
    <cofactor evidence="2">
        <name>pyridoxal 5'-phosphate</name>
        <dbReference type="ChEBI" id="CHEBI:597326"/>
    </cofactor>
</comment>
<evidence type="ECO:0000256" key="2">
    <source>
        <dbReference type="ARBA" id="ARBA00001933"/>
    </source>
</evidence>
<evidence type="ECO:0000256" key="8">
    <source>
        <dbReference type="ARBA" id="ARBA00023277"/>
    </source>
</evidence>
<evidence type="ECO:0000256" key="1">
    <source>
        <dbReference type="ARBA" id="ARBA00001275"/>
    </source>
</evidence>
<dbReference type="PANTHER" id="PTHR42655">
    <property type="entry name" value="GLYCOGEN PHOSPHORYLASE"/>
    <property type="match status" value="1"/>
</dbReference>
<feature type="modified residue" description="N6-(pyridoxal phosphate)lysine" evidence="10">
    <location>
        <position position="467"/>
    </location>
</feature>
<dbReference type="GO" id="GO:0005975">
    <property type="term" value="P:carbohydrate metabolic process"/>
    <property type="evidence" value="ECO:0007669"/>
    <property type="project" value="InterPro"/>
</dbReference>